<reference evidence="2 3" key="1">
    <citation type="journal article" date="2017" name="Front. Microbiol.">
        <title>Strong Genomic and Phenotypic Heterogeneity in the Aeromonas sobria Species Complex.</title>
        <authorList>
            <person name="Gauthier J."/>
            <person name="Vincent A.T."/>
            <person name="Charette S.J."/>
            <person name="Derome N."/>
        </authorList>
    </citation>
    <scope>NUCLEOTIDE SEQUENCE [LARGE SCALE GENOMIC DNA]</scope>
    <source>
        <strain evidence="2 3">JF2635</strain>
    </source>
</reference>
<dbReference type="InterPro" id="IPR032637">
    <property type="entry name" value="Phage_holin-like"/>
</dbReference>
<dbReference type="EMBL" id="LJZX01000030">
    <property type="protein sequence ID" value="PKQ79674.1"/>
    <property type="molecule type" value="Genomic_DNA"/>
</dbReference>
<evidence type="ECO:0008006" key="4">
    <source>
        <dbReference type="Google" id="ProtNLM"/>
    </source>
</evidence>
<gene>
    <name evidence="2" type="ORF">AOX56_13935</name>
</gene>
<dbReference type="Pfam" id="PF16931">
    <property type="entry name" value="Phage_holin_8"/>
    <property type="match status" value="1"/>
</dbReference>
<evidence type="ECO:0000313" key="3">
    <source>
        <dbReference type="Proteomes" id="UP000233526"/>
    </source>
</evidence>
<evidence type="ECO:0000313" key="2">
    <source>
        <dbReference type="EMBL" id="PKQ79674.1"/>
    </source>
</evidence>
<proteinExistence type="predicted"/>
<dbReference type="Proteomes" id="UP000233526">
    <property type="component" value="Unassembled WGS sequence"/>
</dbReference>
<organism evidence="2 3">
    <name type="scientific">Aeromonas sobria</name>
    <dbReference type="NCBI Taxonomy" id="646"/>
    <lineage>
        <taxon>Bacteria</taxon>
        <taxon>Pseudomonadati</taxon>
        <taxon>Pseudomonadota</taxon>
        <taxon>Gammaproteobacteria</taxon>
        <taxon>Aeromonadales</taxon>
        <taxon>Aeromonadaceae</taxon>
        <taxon>Aeromonas</taxon>
    </lineage>
</organism>
<keyword evidence="1" id="KW-0472">Membrane</keyword>
<accession>A0A2N3J1Z3</accession>
<dbReference type="AlphaFoldDB" id="A0A2N3J1Z3"/>
<protein>
    <recommendedName>
        <fullName evidence="4">Phage holin</fullName>
    </recommendedName>
</protein>
<feature type="transmembrane region" description="Helical" evidence="1">
    <location>
        <begin position="54"/>
        <end position="72"/>
    </location>
</feature>
<feature type="transmembrane region" description="Helical" evidence="1">
    <location>
        <begin position="20"/>
        <end position="42"/>
    </location>
</feature>
<sequence>MPEPISTFTATSTLAGLAMLFTLPGLDPAMVLGAFTGAIVFAATAEEKGVLRNITLLIASFITGLLLTDLAADLLANILPVSINVSKAVGALIASSMTVRLLQTVIRNQDRLLDGLFNKRNKP</sequence>
<evidence type="ECO:0000256" key="1">
    <source>
        <dbReference type="SAM" id="Phobius"/>
    </source>
</evidence>
<dbReference type="RefSeq" id="WP_101317230.1">
    <property type="nucleotide sequence ID" value="NZ_CAWNSS010000030.1"/>
</dbReference>
<keyword evidence="1" id="KW-1133">Transmembrane helix</keyword>
<keyword evidence="1" id="KW-0812">Transmembrane</keyword>
<name>A0A2N3J1Z3_AERSO</name>
<comment type="caution">
    <text evidence="2">The sequence shown here is derived from an EMBL/GenBank/DDBJ whole genome shotgun (WGS) entry which is preliminary data.</text>
</comment>